<name>A0A914RF81_PAREQ</name>
<dbReference type="Proteomes" id="UP000887564">
    <property type="component" value="Unplaced"/>
</dbReference>
<keyword evidence="1" id="KW-1185">Reference proteome</keyword>
<protein>
    <submittedName>
        <fullName evidence="2">ABC transporter domain-containing protein</fullName>
    </submittedName>
</protein>
<evidence type="ECO:0000313" key="1">
    <source>
        <dbReference type="Proteomes" id="UP000887564"/>
    </source>
</evidence>
<dbReference type="InterPro" id="IPR027417">
    <property type="entry name" value="P-loop_NTPase"/>
</dbReference>
<sequence length="102" mass="11193">LQNLDGHAVKRIPLAELRQQIALVGQEPVLFSGTIRENILLGVENKSDDDVVDACEMANARHFIEAMPQDLLTSGTAWVIHFLNGSNCFLYDAAFAILIPTS</sequence>
<accession>A0A914RF81</accession>
<proteinExistence type="predicted"/>
<dbReference type="PANTHER" id="PTHR24221:SF617">
    <property type="entry name" value="P-GLYCOPROTEIN RELATED"/>
    <property type="match status" value="1"/>
</dbReference>
<dbReference type="PANTHER" id="PTHR24221">
    <property type="entry name" value="ATP-BINDING CASSETTE SUB-FAMILY B"/>
    <property type="match status" value="1"/>
</dbReference>
<organism evidence="1 2">
    <name type="scientific">Parascaris equorum</name>
    <name type="common">Equine roundworm</name>
    <dbReference type="NCBI Taxonomy" id="6256"/>
    <lineage>
        <taxon>Eukaryota</taxon>
        <taxon>Metazoa</taxon>
        <taxon>Ecdysozoa</taxon>
        <taxon>Nematoda</taxon>
        <taxon>Chromadorea</taxon>
        <taxon>Rhabditida</taxon>
        <taxon>Spirurina</taxon>
        <taxon>Ascaridomorpha</taxon>
        <taxon>Ascaridoidea</taxon>
        <taxon>Ascarididae</taxon>
        <taxon>Parascaris</taxon>
    </lineage>
</organism>
<dbReference type="WBParaSite" id="PEQ_0000497001-mRNA-1">
    <property type="protein sequence ID" value="PEQ_0000497001-mRNA-1"/>
    <property type="gene ID" value="PEQ_0000497001"/>
</dbReference>
<dbReference type="GO" id="GO:0016020">
    <property type="term" value="C:membrane"/>
    <property type="evidence" value="ECO:0007669"/>
    <property type="project" value="TreeGrafter"/>
</dbReference>
<dbReference type="AlphaFoldDB" id="A0A914RF81"/>
<evidence type="ECO:0000313" key="2">
    <source>
        <dbReference type="WBParaSite" id="PEQ_0000497001-mRNA-1"/>
    </source>
</evidence>
<dbReference type="GO" id="GO:0042626">
    <property type="term" value="F:ATPase-coupled transmembrane transporter activity"/>
    <property type="evidence" value="ECO:0007669"/>
    <property type="project" value="TreeGrafter"/>
</dbReference>
<dbReference type="InterPro" id="IPR039421">
    <property type="entry name" value="Type_1_exporter"/>
</dbReference>
<dbReference type="Gene3D" id="3.40.50.300">
    <property type="entry name" value="P-loop containing nucleotide triphosphate hydrolases"/>
    <property type="match status" value="1"/>
</dbReference>
<reference evidence="2" key="1">
    <citation type="submission" date="2022-11" db="UniProtKB">
        <authorList>
            <consortium name="WormBaseParasite"/>
        </authorList>
    </citation>
    <scope>IDENTIFICATION</scope>
</reference>
<dbReference type="SUPFAM" id="SSF52540">
    <property type="entry name" value="P-loop containing nucleoside triphosphate hydrolases"/>
    <property type="match status" value="1"/>
</dbReference>